<gene>
    <name evidence="1" type="ORF">GMARGA_LOCUS1112</name>
</gene>
<dbReference type="EMBL" id="CAJVQB010000259">
    <property type="protein sequence ID" value="CAG8478315.1"/>
    <property type="molecule type" value="Genomic_DNA"/>
</dbReference>
<reference evidence="1 2" key="1">
    <citation type="submission" date="2021-06" db="EMBL/GenBank/DDBJ databases">
        <authorList>
            <person name="Kallberg Y."/>
            <person name="Tangrot J."/>
            <person name="Rosling A."/>
        </authorList>
    </citation>
    <scope>NUCLEOTIDE SEQUENCE [LARGE SCALE GENOMIC DNA]</scope>
    <source>
        <strain evidence="1 2">120-4 pot B 10/14</strain>
    </source>
</reference>
<evidence type="ECO:0000313" key="1">
    <source>
        <dbReference type="EMBL" id="CAG8478315.1"/>
    </source>
</evidence>
<evidence type="ECO:0000313" key="2">
    <source>
        <dbReference type="Proteomes" id="UP000789901"/>
    </source>
</evidence>
<proteinExistence type="predicted"/>
<comment type="caution">
    <text evidence="1">The sequence shown here is derived from an EMBL/GenBank/DDBJ whole genome shotgun (WGS) entry which is preliminary data.</text>
</comment>
<dbReference type="Proteomes" id="UP000789901">
    <property type="component" value="Unassembled WGS sequence"/>
</dbReference>
<keyword evidence="2" id="KW-1185">Reference proteome</keyword>
<organism evidence="1 2">
    <name type="scientific">Gigaspora margarita</name>
    <dbReference type="NCBI Taxonomy" id="4874"/>
    <lineage>
        <taxon>Eukaryota</taxon>
        <taxon>Fungi</taxon>
        <taxon>Fungi incertae sedis</taxon>
        <taxon>Mucoromycota</taxon>
        <taxon>Glomeromycotina</taxon>
        <taxon>Glomeromycetes</taxon>
        <taxon>Diversisporales</taxon>
        <taxon>Gigasporaceae</taxon>
        <taxon>Gigaspora</taxon>
    </lineage>
</organism>
<protein>
    <submittedName>
        <fullName evidence="1">38103_t:CDS:1</fullName>
    </submittedName>
</protein>
<accession>A0ABM8VYF3</accession>
<name>A0ABM8VYF3_GIGMA</name>
<sequence length="56" mass="6321">MASFYGNTPMLPPLHTAREKEQIQTCKKYLSSNHISILYCPELGSNSFEFTRGLGI</sequence>